<keyword evidence="2" id="KW-1185">Reference proteome</keyword>
<organism evidence="1 2">
    <name type="scientific">Dickeya solani</name>
    <dbReference type="NCBI Taxonomy" id="1089444"/>
    <lineage>
        <taxon>Bacteria</taxon>
        <taxon>Pseudomonadati</taxon>
        <taxon>Pseudomonadota</taxon>
        <taxon>Gammaproteobacteria</taxon>
        <taxon>Enterobacterales</taxon>
        <taxon>Pectobacteriaceae</taxon>
        <taxon>Dickeya</taxon>
    </lineage>
</organism>
<evidence type="ECO:0008006" key="3">
    <source>
        <dbReference type="Google" id="ProtNLM"/>
    </source>
</evidence>
<evidence type="ECO:0000313" key="2">
    <source>
        <dbReference type="Proteomes" id="UP001187868"/>
    </source>
</evidence>
<name>A0ABU4EIX2_9GAMM</name>
<protein>
    <recommendedName>
        <fullName evidence="3">Phage protein</fullName>
    </recommendedName>
</protein>
<evidence type="ECO:0000313" key="1">
    <source>
        <dbReference type="EMBL" id="MDV7043423.1"/>
    </source>
</evidence>
<comment type="caution">
    <text evidence="1">The sequence shown here is derived from an EMBL/GenBank/DDBJ whole genome shotgun (WGS) entry which is preliminary data.</text>
</comment>
<reference evidence="1 2" key="1">
    <citation type="submission" date="2023-10" db="EMBL/GenBank/DDBJ databases">
        <title>Clonality and diversity in the soft rot Dickeya solani phytopathogen.</title>
        <authorList>
            <person name="Pedron J."/>
            <person name="Van Gijisegem F."/>
            <person name="Portier P."/>
            <person name="Taghouti G."/>
        </authorList>
    </citation>
    <scope>NUCLEOTIDE SEQUENCE [LARGE SCALE GENOMIC DNA]</scope>
    <source>
        <strain evidence="1 2">FVG2-MFV017-A9</strain>
    </source>
</reference>
<dbReference type="EMBL" id="JAWLLM010000016">
    <property type="protein sequence ID" value="MDV7043423.1"/>
    <property type="molecule type" value="Genomic_DNA"/>
</dbReference>
<accession>A0ABU4EIX2</accession>
<sequence length="176" mass="20340">MANKPVASLHVDFDQPDDMVFNRAKMRRAFIDVGRTHMRDARRLVMRRAVSKAGENPGFRTGRLAKSIGYYVPRASKRRPGLMVRIAPNQKRGEGNRNIVGDFYPAFLFYGVRRGAVRQKKHHKGASGGTLWKIAPRNNFMTQVLDSRRPWTQYILSRALRQSLRPPRVKRVRAKR</sequence>
<gene>
    <name evidence="1" type="ORF">RUJ08_14945</name>
</gene>
<dbReference type="Proteomes" id="UP001187868">
    <property type="component" value="Unassembled WGS sequence"/>
</dbReference>
<dbReference type="RefSeq" id="WP_057083766.1">
    <property type="nucleotide sequence ID" value="NZ_CP104920.1"/>
</dbReference>
<proteinExistence type="predicted"/>